<reference evidence="2" key="1">
    <citation type="journal article" date="2021" name="Genome Biol. Evol.">
        <title>A High-Quality Reference Genome for a Parasitic Bivalve with Doubly Uniparental Inheritance (Bivalvia: Unionida).</title>
        <authorList>
            <person name="Smith C.H."/>
        </authorList>
    </citation>
    <scope>NUCLEOTIDE SEQUENCE</scope>
    <source>
        <strain evidence="2">CHS0354</strain>
    </source>
</reference>
<protein>
    <submittedName>
        <fullName evidence="2">Uncharacterized protein</fullName>
    </submittedName>
</protein>
<evidence type="ECO:0000313" key="2">
    <source>
        <dbReference type="EMBL" id="KAK3597656.1"/>
    </source>
</evidence>
<keyword evidence="3" id="KW-1185">Reference proteome</keyword>
<reference evidence="2" key="3">
    <citation type="submission" date="2023-05" db="EMBL/GenBank/DDBJ databases">
        <authorList>
            <person name="Smith C.H."/>
        </authorList>
    </citation>
    <scope>NUCLEOTIDE SEQUENCE</scope>
    <source>
        <strain evidence="2">CHS0354</strain>
        <tissue evidence="2">Mantle</tissue>
    </source>
</reference>
<dbReference type="EMBL" id="JAEAOA010002328">
    <property type="protein sequence ID" value="KAK3597656.1"/>
    <property type="molecule type" value="Genomic_DNA"/>
</dbReference>
<name>A0AAE0STI8_9BIVA</name>
<sequence>MPGVKRAFTSYDVYNDFDRDALLDDLYPSDGRESRTNGYVSPVFDGRYSPTGRPSPDRGIKTPAMRPPSRPLGRGYLNTDKHVSYVTPHVAPRPTSPVMKALQRSNTSPMIQLPPEPMDPFTKAYYHRQWRTRTPSPNIALNRQGRAGGVWRHVRACIANTGNHICFIDGSVKQEDNFFFPVVPKVSGSQDYTYAYLPPPSPKTRLRIPQTKAQNRSNLYHNHAKQGFKYWYQEPKPIDLRRPQKTFATVKRNHPKLRSKSKV</sequence>
<comment type="caution">
    <text evidence="2">The sequence shown here is derived from an EMBL/GenBank/DDBJ whole genome shotgun (WGS) entry which is preliminary data.</text>
</comment>
<feature type="region of interest" description="Disordered" evidence="1">
    <location>
        <begin position="28"/>
        <end position="75"/>
    </location>
</feature>
<reference evidence="2" key="2">
    <citation type="journal article" date="2021" name="Genome Biol. Evol.">
        <title>Developing a high-quality reference genome for a parasitic bivalve with doubly uniparental inheritance (Bivalvia: Unionida).</title>
        <authorList>
            <person name="Smith C.H."/>
        </authorList>
    </citation>
    <scope>NUCLEOTIDE SEQUENCE</scope>
    <source>
        <strain evidence="2">CHS0354</strain>
        <tissue evidence="2">Mantle</tissue>
    </source>
</reference>
<organism evidence="2 3">
    <name type="scientific">Potamilus streckersoni</name>
    <dbReference type="NCBI Taxonomy" id="2493646"/>
    <lineage>
        <taxon>Eukaryota</taxon>
        <taxon>Metazoa</taxon>
        <taxon>Spiralia</taxon>
        <taxon>Lophotrochozoa</taxon>
        <taxon>Mollusca</taxon>
        <taxon>Bivalvia</taxon>
        <taxon>Autobranchia</taxon>
        <taxon>Heteroconchia</taxon>
        <taxon>Palaeoheterodonta</taxon>
        <taxon>Unionida</taxon>
        <taxon>Unionoidea</taxon>
        <taxon>Unionidae</taxon>
        <taxon>Ambleminae</taxon>
        <taxon>Lampsilini</taxon>
        <taxon>Potamilus</taxon>
    </lineage>
</organism>
<evidence type="ECO:0000313" key="3">
    <source>
        <dbReference type="Proteomes" id="UP001195483"/>
    </source>
</evidence>
<proteinExistence type="predicted"/>
<dbReference type="AlphaFoldDB" id="A0AAE0STI8"/>
<evidence type="ECO:0000256" key="1">
    <source>
        <dbReference type="SAM" id="MobiDB-lite"/>
    </source>
</evidence>
<dbReference type="Proteomes" id="UP001195483">
    <property type="component" value="Unassembled WGS sequence"/>
</dbReference>
<accession>A0AAE0STI8</accession>
<gene>
    <name evidence="2" type="ORF">CHS0354_040028</name>
</gene>